<keyword evidence="1" id="KW-0472">Membrane</keyword>
<name>A0A2R4C9X2_9BURK</name>
<accession>A0A2R4C9X2</accession>
<dbReference type="OrthoDB" id="8776455at2"/>
<protein>
    <recommendedName>
        <fullName evidence="2">LiaF transmembrane domain-containing protein</fullName>
    </recommendedName>
</protein>
<dbReference type="KEGG" id="masz:C9I28_12260"/>
<evidence type="ECO:0000313" key="4">
    <source>
        <dbReference type="Proteomes" id="UP000240505"/>
    </source>
</evidence>
<dbReference type="InterPro" id="IPR054331">
    <property type="entry name" value="LiaF_TM"/>
</dbReference>
<evidence type="ECO:0000313" key="3">
    <source>
        <dbReference type="EMBL" id="AVR96391.1"/>
    </source>
</evidence>
<reference evidence="3 4" key="1">
    <citation type="submission" date="2018-03" db="EMBL/GenBank/DDBJ databases">
        <title>Massilia armeniaca sp. nov., isolated from desert soil.</title>
        <authorList>
            <person name="Huang H."/>
            <person name="Ren M."/>
        </authorList>
    </citation>
    <scope>NUCLEOTIDE SEQUENCE [LARGE SCALE GENOMIC DNA]</scope>
    <source>
        <strain evidence="3 4">ZMN-3</strain>
    </source>
</reference>
<feature type="transmembrane region" description="Helical" evidence="1">
    <location>
        <begin position="96"/>
        <end position="117"/>
    </location>
</feature>
<feature type="transmembrane region" description="Helical" evidence="1">
    <location>
        <begin position="15"/>
        <end position="31"/>
    </location>
</feature>
<dbReference type="EMBL" id="CP028324">
    <property type="protein sequence ID" value="AVR96391.1"/>
    <property type="molecule type" value="Genomic_DNA"/>
</dbReference>
<dbReference type="RefSeq" id="WP_107141738.1">
    <property type="nucleotide sequence ID" value="NZ_CP028324.1"/>
</dbReference>
<keyword evidence="4" id="KW-1185">Reference proteome</keyword>
<dbReference type="Proteomes" id="UP000240505">
    <property type="component" value="Chromosome"/>
</dbReference>
<dbReference type="AlphaFoldDB" id="A0A2R4C9X2"/>
<keyword evidence="1" id="KW-0812">Transmembrane</keyword>
<evidence type="ECO:0000259" key="2">
    <source>
        <dbReference type="Pfam" id="PF22570"/>
    </source>
</evidence>
<feature type="domain" description="LiaF transmembrane" evidence="2">
    <location>
        <begin position="17"/>
        <end position="112"/>
    </location>
</feature>
<organism evidence="3 4">
    <name type="scientific">Pseudoduganella armeniaca</name>
    <dbReference type="NCBI Taxonomy" id="2072590"/>
    <lineage>
        <taxon>Bacteria</taxon>
        <taxon>Pseudomonadati</taxon>
        <taxon>Pseudomonadota</taxon>
        <taxon>Betaproteobacteria</taxon>
        <taxon>Burkholderiales</taxon>
        <taxon>Oxalobacteraceae</taxon>
        <taxon>Telluria group</taxon>
        <taxon>Pseudoduganella</taxon>
    </lineage>
</organism>
<sequence length="125" mass="14512">MHSTTLHATHRQRRQVIWGLTLVVFGVAYLLQRDDDAAVARLWQYWPWVLVAFGANSMLPPTDGRRFVDGLSQVLFGAWFWVTWEGWWGLTFSNSWPLLIIVAGLGMALQPLANRYFPRRHEEQS</sequence>
<evidence type="ECO:0000256" key="1">
    <source>
        <dbReference type="SAM" id="Phobius"/>
    </source>
</evidence>
<proteinExistence type="predicted"/>
<dbReference type="Pfam" id="PF22570">
    <property type="entry name" value="LiaF-TM"/>
    <property type="match status" value="1"/>
</dbReference>
<keyword evidence="1" id="KW-1133">Transmembrane helix</keyword>
<gene>
    <name evidence="3" type="ORF">C9I28_12260</name>
</gene>